<proteinExistence type="predicted"/>
<evidence type="ECO:0008006" key="4">
    <source>
        <dbReference type="Google" id="ProtNLM"/>
    </source>
</evidence>
<protein>
    <recommendedName>
        <fullName evidence="4">Aminotransferase</fullName>
    </recommendedName>
</protein>
<feature type="compositionally biased region" description="Basic and acidic residues" evidence="1">
    <location>
        <begin position="37"/>
        <end position="50"/>
    </location>
</feature>
<dbReference type="Proteomes" id="UP001499990">
    <property type="component" value="Unassembled WGS sequence"/>
</dbReference>
<dbReference type="EMBL" id="BAAAYL010000001">
    <property type="protein sequence ID" value="GAA3378944.1"/>
    <property type="molecule type" value="Genomic_DNA"/>
</dbReference>
<evidence type="ECO:0000256" key="1">
    <source>
        <dbReference type="SAM" id="MobiDB-lite"/>
    </source>
</evidence>
<comment type="caution">
    <text evidence="2">The sequence shown here is derived from an EMBL/GenBank/DDBJ whole genome shotgun (WGS) entry which is preliminary data.</text>
</comment>
<accession>A0ABP6SKD7</accession>
<keyword evidence="3" id="KW-1185">Reference proteome</keyword>
<sequence length="50" mass="5413">MHRTLTEAGLVTALRGDWIRLSPHASTSPETAARLADALREARRGSGREA</sequence>
<organism evidence="2 3">
    <name type="scientific">Streptomyces sannanensis</name>
    <dbReference type="NCBI Taxonomy" id="285536"/>
    <lineage>
        <taxon>Bacteria</taxon>
        <taxon>Bacillati</taxon>
        <taxon>Actinomycetota</taxon>
        <taxon>Actinomycetes</taxon>
        <taxon>Kitasatosporales</taxon>
        <taxon>Streptomycetaceae</taxon>
        <taxon>Streptomyces</taxon>
    </lineage>
</organism>
<name>A0ABP6SKD7_9ACTN</name>
<evidence type="ECO:0000313" key="2">
    <source>
        <dbReference type="EMBL" id="GAA3378944.1"/>
    </source>
</evidence>
<dbReference type="SUPFAM" id="SSF53383">
    <property type="entry name" value="PLP-dependent transferases"/>
    <property type="match status" value="1"/>
</dbReference>
<dbReference type="RefSeq" id="WP_345043541.1">
    <property type="nucleotide sequence ID" value="NZ_BAAAYL010000001.1"/>
</dbReference>
<reference evidence="3" key="1">
    <citation type="journal article" date="2019" name="Int. J. Syst. Evol. Microbiol.">
        <title>The Global Catalogue of Microorganisms (GCM) 10K type strain sequencing project: providing services to taxonomists for standard genome sequencing and annotation.</title>
        <authorList>
            <consortium name="The Broad Institute Genomics Platform"/>
            <consortium name="The Broad Institute Genome Sequencing Center for Infectious Disease"/>
            <person name="Wu L."/>
            <person name="Ma J."/>
        </authorList>
    </citation>
    <scope>NUCLEOTIDE SEQUENCE [LARGE SCALE GENOMIC DNA]</scope>
    <source>
        <strain evidence="3">JCM 9651</strain>
    </source>
</reference>
<dbReference type="InterPro" id="IPR015424">
    <property type="entry name" value="PyrdxlP-dep_Trfase"/>
</dbReference>
<gene>
    <name evidence="2" type="ORF">GCM10020367_60510</name>
</gene>
<feature type="region of interest" description="Disordered" evidence="1">
    <location>
        <begin position="23"/>
        <end position="50"/>
    </location>
</feature>
<evidence type="ECO:0000313" key="3">
    <source>
        <dbReference type="Proteomes" id="UP001499990"/>
    </source>
</evidence>